<dbReference type="AlphaFoldDB" id="A0A642V137"/>
<name>A0A642V137_9ASCO</name>
<reference evidence="1" key="1">
    <citation type="journal article" date="2019" name="G3 (Bethesda)">
        <title>Genome Assemblies of Two Rare Opportunistic Yeast Pathogens: Diutina rugosa (syn. Candida rugosa) and Trichomonascus ciferrii (syn. Candida ciferrii).</title>
        <authorList>
            <person name="Mixao V."/>
            <person name="Saus E."/>
            <person name="Hansen A.P."/>
            <person name="Lass-Florl C."/>
            <person name="Gabaldon T."/>
        </authorList>
    </citation>
    <scope>NUCLEOTIDE SEQUENCE</scope>
    <source>
        <strain evidence="1">CBS 4856</strain>
    </source>
</reference>
<evidence type="ECO:0000313" key="1">
    <source>
        <dbReference type="EMBL" id="KAA8909736.1"/>
    </source>
</evidence>
<evidence type="ECO:0000313" key="2">
    <source>
        <dbReference type="Proteomes" id="UP000761534"/>
    </source>
</evidence>
<dbReference type="EMBL" id="SWFS01000334">
    <property type="protein sequence ID" value="KAA8909736.1"/>
    <property type="molecule type" value="Genomic_DNA"/>
</dbReference>
<sequence length="84" mass="9571">MDNGKRFEMVAAEVVGVMVHVYDIVTNCYTFDCTEQSWLYCGYSIALAIFDGGMLYRQYQTAHVNTKRGENSIGKAFDKQAKDR</sequence>
<organism evidence="1 2">
    <name type="scientific">Trichomonascus ciferrii</name>
    <dbReference type="NCBI Taxonomy" id="44093"/>
    <lineage>
        <taxon>Eukaryota</taxon>
        <taxon>Fungi</taxon>
        <taxon>Dikarya</taxon>
        <taxon>Ascomycota</taxon>
        <taxon>Saccharomycotina</taxon>
        <taxon>Dipodascomycetes</taxon>
        <taxon>Dipodascales</taxon>
        <taxon>Trichomonascaceae</taxon>
        <taxon>Trichomonascus</taxon>
        <taxon>Trichomonascus ciferrii complex</taxon>
    </lineage>
</organism>
<keyword evidence="2" id="KW-1185">Reference proteome</keyword>
<accession>A0A642V137</accession>
<proteinExistence type="predicted"/>
<gene>
    <name evidence="1" type="ORF">TRICI_004385</name>
</gene>
<comment type="caution">
    <text evidence="1">The sequence shown here is derived from an EMBL/GenBank/DDBJ whole genome shotgun (WGS) entry which is preliminary data.</text>
</comment>
<dbReference type="VEuPathDB" id="FungiDB:TRICI_004385"/>
<protein>
    <submittedName>
        <fullName evidence="1">Uncharacterized protein</fullName>
    </submittedName>
</protein>
<dbReference type="Proteomes" id="UP000761534">
    <property type="component" value="Unassembled WGS sequence"/>
</dbReference>